<feature type="transmembrane region" description="Helical" evidence="6">
    <location>
        <begin position="215"/>
        <end position="236"/>
    </location>
</feature>
<gene>
    <name evidence="8" type="ORF">LVJ81_04465</name>
</gene>
<evidence type="ECO:0000256" key="1">
    <source>
        <dbReference type="ARBA" id="ARBA00004651"/>
    </source>
</evidence>
<evidence type="ECO:0000313" key="8">
    <source>
        <dbReference type="EMBL" id="UOO93291.1"/>
    </source>
</evidence>
<dbReference type="Proteomes" id="UP000832034">
    <property type="component" value="Chromosome"/>
</dbReference>
<dbReference type="InterPro" id="IPR020846">
    <property type="entry name" value="MFS_dom"/>
</dbReference>
<organism evidence="8 9">
    <name type="scientific">Vitreoscilla stercoraria</name>
    <dbReference type="NCBI Taxonomy" id="61"/>
    <lineage>
        <taxon>Bacteria</taxon>
        <taxon>Pseudomonadati</taxon>
        <taxon>Pseudomonadota</taxon>
        <taxon>Betaproteobacteria</taxon>
        <taxon>Neisseriales</taxon>
        <taxon>Neisseriaceae</taxon>
        <taxon>Vitreoscilla</taxon>
    </lineage>
</organism>
<feature type="transmembrane region" description="Helical" evidence="6">
    <location>
        <begin position="12"/>
        <end position="30"/>
    </location>
</feature>
<feature type="transmembrane region" description="Helical" evidence="6">
    <location>
        <begin position="173"/>
        <end position="194"/>
    </location>
</feature>
<dbReference type="PANTHER" id="PTHR43124:SF4">
    <property type="entry name" value="SUGAR EFFLUX TRANSPORTER"/>
    <property type="match status" value="1"/>
</dbReference>
<evidence type="ECO:0000259" key="7">
    <source>
        <dbReference type="PROSITE" id="PS50850"/>
    </source>
</evidence>
<feature type="transmembrane region" description="Helical" evidence="6">
    <location>
        <begin position="248"/>
        <end position="268"/>
    </location>
</feature>
<reference evidence="8" key="2">
    <citation type="journal article" date="2022" name="Res Sq">
        <title>Evolution of multicellular longitudinally dividing oral cavity symbionts (Neisseriaceae).</title>
        <authorList>
            <person name="Nyongesa S."/>
            <person name="Weber P."/>
            <person name="Bernet E."/>
            <person name="Pullido F."/>
            <person name="Nieckarz M."/>
            <person name="Delaby M."/>
            <person name="Nieves C."/>
            <person name="Viehboeck T."/>
            <person name="Krause N."/>
            <person name="Rivera-Millot A."/>
            <person name="Nakamura A."/>
            <person name="Vischer N."/>
            <person name="VanNieuwenhze M."/>
            <person name="Brun Y."/>
            <person name="Cava F."/>
            <person name="Bulgheresi S."/>
            <person name="Veyrier F."/>
        </authorList>
    </citation>
    <scope>NUCLEOTIDE SEQUENCE</scope>
    <source>
        <strain evidence="8">SAG 1488-6</strain>
    </source>
</reference>
<dbReference type="RefSeq" id="WP_019957631.1">
    <property type="nucleotide sequence ID" value="NZ_CP091512.1"/>
</dbReference>
<dbReference type="PANTHER" id="PTHR43124">
    <property type="entry name" value="PURINE EFFLUX PUMP PBUE"/>
    <property type="match status" value="1"/>
</dbReference>
<feature type="transmembrane region" description="Helical" evidence="6">
    <location>
        <begin position="367"/>
        <end position="387"/>
    </location>
</feature>
<dbReference type="Pfam" id="PF07690">
    <property type="entry name" value="MFS_1"/>
    <property type="match status" value="1"/>
</dbReference>
<feature type="transmembrane region" description="Helical" evidence="6">
    <location>
        <begin position="108"/>
        <end position="130"/>
    </location>
</feature>
<feature type="transmembrane region" description="Helical" evidence="6">
    <location>
        <begin position="304"/>
        <end position="322"/>
    </location>
</feature>
<dbReference type="Gene3D" id="1.20.1250.20">
    <property type="entry name" value="MFS general substrate transporter like domains"/>
    <property type="match status" value="1"/>
</dbReference>
<evidence type="ECO:0000256" key="5">
    <source>
        <dbReference type="ARBA" id="ARBA00023136"/>
    </source>
</evidence>
<dbReference type="InterPro" id="IPR011701">
    <property type="entry name" value="MFS"/>
</dbReference>
<dbReference type="EMBL" id="CP091512">
    <property type="protein sequence ID" value="UOO93291.1"/>
    <property type="molecule type" value="Genomic_DNA"/>
</dbReference>
<evidence type="ECO:0000313" key="9">
    <source>
        <dbReference type="Proteomes" id="UP000832034"/>
    </source>
</evidence>
<feature type="transmembrane region" description="Helical" evidence="6">
    <location>
        <begin position="83"/>
        <end position="102"/>
    </location>
</feature>
<protein>
    <submittedName>
        <fullName evidence="8">Sugar transporter</fullName>
    </submittedName>
</protein>
<dbReference type="PROSITE" id="PS50850">
    <property type="entry name" value="MFS"/>
    <property type="match status" value="1"/>
</dbReference>
<dbReference type="SUPFAM" id="SSF103473">
    <property type="entry name" value="MFS general substrate transporter"/>
    <property type="match status" value="1"/>
</dbReference>
<name>A0ABY4EDC5_VITST</name>
<evidence type="ECO:0000256" key="4">
    <source>
        <dbReference type="ARBA" id="ARBA00022989"/>
    </source>
</evidence>
<keyword evidence="8" id="KW-0813">Transport</keyword>
<feature type="domain" description="Major facilitator superfamily (MFS) profile" evidence="7">
    <location>
        <begin position="17"/>
        <end position="391"/>
    </location>
</feature>
<evidence type="ECO:0000256" key="2">
    <source>
        <dbReference type="ARBA" id="ARBA00022475"/>
    </source>
</evidence>
<feature type="transmembrane region" description="Helical" evidence="6">
    <location>
        <begin position="50"/>
        <end position="71"/>
    </location>
</feature>
<comment type="subcellular location">
    <subcellularLocation>
        <location evidence="1">Cell membrane</location>
        <topology evidence="1">Multi-pass membrane protein</topology>
    </subcellularLocation>
</comment>
<feature type="transmembrane region" description="Helical" evidence="6">
    <location>
        <begin position="142"/>
        <end position="167"/>
    </location>
</feature>
<accession>A0ABY4EDC5</accession>
<keyword evidence="4 6" id="KW-1133">Transmembrane helix</keyword>
<dbReference type="CDD" id="cd17324">
    <property type="entry name" value="MFS_NepI_like"/>
    <property type="match status" value="1"/>
</dbReference>
<feature type="transmembrane region" description="Helical" evidence="6">
    <location>
        <begin position="280"/>
        <end position="298"/>
    </location>
</feature>
<dbReference type="NCBIfam" id="NF002921">
    <property type="entry name" value="PRK03545.1"/>
    <property type="match status" value="1"/>
</dbReference>
<evidence type="ECO:0000256" key="3">
    <source>
        <dbReference type="ARBA" id="ARBA00022692"/>
    </source>
</evidence>
<dbReference type="InterPro" id="IPR050189">
    <property type="entry name" value="MFS_Efflux_Transporters"/>
</dbReference>
<dbReference type="PRINTS" id="PR00173">
    <property type="entry name" value="EDTRNSPORT"/>
</dbReference>
<dbReference type="InterPro" id="IPR036259">
    <property type="entry name" value="MFS_trans_sf"/>
</dbReference>
<evidence type="ECO:0000256" key="6">
    <source>
        <dbReference type="SAM" id="Phobius"/>
    </source>
</evidence>
<keyword evidence="9" id="KW-1185">Reference proteome</keyword>
<keyword evidence="2" id="KW-1003">Cell membrane</keyword>
<proteinExistence type="predicted"/>
<keyword evidence="5 6" id="KW-0472">Membrane</keyword>
<sequence>MALFSRAQQRPEHSWLAVVALSIAAFIFNTTEFVPVGLLPNIAASFDMQVAHTGLIMTVYAWAVTLFSLPFTMMTARFERRGLLACLFVLFILSHVLAAFAWSFEALLVARLGIAGAHAVFWAITIPMAVRLAPEGKRAKALSFIITGSSLATVLGVPLGTILGQAVGWRTTFGVIGVLALCILLLLLSVLPRIPSTVSGSIKVLPSLLKRPQLLYVYATLALVIGAHFTAYTYITPFLGEVGGLGETAIVATLFVIGMEGIVGGIIFARTSDAHPTRLLIMPMAVLLLCLLLLHTLSLNLVGMLTLALAWGVAITILAMVLQNKVLEVASDASDIGIAMFSGVYNLGIGGGALIGGQVIMHLGLPMVGYVGSVLAVLALLLFCVLGRKLWLKPVRKPLV</sequence>
<keyword evidence="3 6" id="KW-0812">Transmembrane</keyword>
<keyword evidence="8" id="KW-0762">Sugar transport</keyword>
<feature type="transmembrane region" description="Helical" evidence="6">
    <location>
        <begin position="343"/>
        <end position="361"/>
    </location>
</feature>
<reference evidence="8" key="1">
    <citation type="submission" date="2021-12" db="EMBL/GenBank/DDBJ databases">
        <authorList>
            <person name="Veyrier F.J."/>
        </authorList>
    </citation>
    <scope>NUCLEOTIDE SEQUENCE</scope>
    <source>
        <strain evidence="8">SAG 1488-6</strain>
    </source>
</reference>